<dbReference type="OrthoDB" id="2703022at2"/>
<dbReference type="InterPro" id="IPR029068">
    <property type="entry name" value="Glyas_Bleomycin-R_OHBP_Dase"/>
</dbReference>
<dbReference type="RefSeq" id="WP_047941082.1">
    <property type="nucleotide sequence ID" value="NZ_JARTLH010000001.1"/>
</dbReference>
<organism evidence="2 3">
    <name type="scientific">Niallia circulans</name>
    <name type="common">Bacillus circulans</name>
    <dbReference type="NCBI Taxonomy" id="1397"/>
    <lineage>
        <taxon>Bacteria</taxon>
        <taxon>Bacillati</taxon>
        <taxon>Bacillota</taxon>
        <taxon>Bacilli</taxon>
        <taxon>Bacillales</taxon>
        <taxon>Bacillaceae</taxon>
        <taxon>Niallia</taxon>
    </lineage>
</organism>
<evidence type="ECO:0000259" key="1">
    <source>
        <dbReference type="PROSITE" id="PS51819"/>
    </source>
</evidence>
<proteinExistence type="predicted"/>
<protein>
    <recommendedName>
        <fullName evidence="1">VOC domain-containing protein</fullName>
    </recommendedName>
</protein>
<keyword evidence="3" id="KW-1185">Reference proteome</keyword>
<dbReference type="EMBL" id="LDPH01000004">
    <property type="protein sequence ID" value="KLV27122.1"/>
    <property type="molecule type" value="Genomic_DNA"/>
</dbReference>
<dbReference type="Proteomes" id="UP000036045">
    <property type="component" value="Unassembled WGS sequence"/>
</dbReference>
<dbReference type="InterPro" id="IPR004360">
    <property type="entry name" value="Glyas_Fos-R_dOase_dom"/>
</dbReference>
<reference evidence="2 3" key="1">
    <citation type="submission" date="2015-05" db="EMBL/GenBank/DDBJ databases">
        <title>Whole genome sequence and identification of bacterial endophytes from Costus igneus.</title>
        <authorList>
            <person name="Lee Y.P."/>
            <person name="Gan H.M."/>
            <person name="Eng W."/>
            <person name="Wheatley M.S."/>
            <person name="Caraballo A."/>
            <person name="Polter S."/>
            <person name="Savka M.A."/>
            <person name="Hudson A.O."/>
        </authorList>
    </citation>
    <scope>NUCLEOTIDE SEQUENCE [LARGE SCALE GENOMIC DNA]</scope>
    <source>
        <strain evidence="2 3">RIT379</strain>
    </source>
</reference>
<dbReference type="PROSITE" id="PS51819">
    <property type="entry name" value="VOC"/>
    <property type="match status" value="1"/>
</dbReference>
<dbReference type="Pfam" id="PF00903">
    <property type="entry name" value="Glyoxalase"/>
    <property type="match status" value="1"/>
</dbReference>
<dbReference type="PATRIC" id="fig|1397.4.peg.3910"/>
<accession>A0A0J1IMB8</accession>
<dbReference type="AlphaFoldDB" id="A0A0J1IMB8"/>
<sequence length="225" mass="25379">MEVKLLTLQTNNIKKMKSFYVETLGFPLIKEDSHSFCIKAGSSKLKFTSENVLGNPYYHFAFNIFANKFAEAKSWVKERVALNINDEGEDEVYFSNFQAHSLYFYDPSGNIVEFISRNSISEQDKAPFSIESVINISEIGVTVSDVAAAGKRLMEVGINERDNKPLDLTSINFMGDKSKGIFLILNKPGREWFFSNKISAVFPLEIITSQHHTIVVDVEGNLEVS</sequence>
<dbReference type="Pfam" id="PF18711">
    <property type="entry name" value="TxDE"/>
    <property type="match status" value="1"/>
</dbReference>
<dbReference type="SUPFAM" id="SSF54593">
    <property type="entry name" value="Glyoxalase/Bleomycin resistance protein/Dihydroxybiphenyl dioxygenase"/>
    <property type="match status" value="1"/>
</dbReference>
<name>A0A0J1IMB8_NIACI</name>
<comment type="caution">
    <text evidence="2">The sequence shown here is derived from an EMBL/GenBank/DDBJ whole genome shotgun (WGS) entry which is preliminary data.</text>
</comment>
<gene>
    <name evidence="2" type="ORF">ABW02_06220</name>
</gene>
<dbReference type="Gene3D" id="3.10.180.10">
    <property type="entry name" value="2,3-Dihydroxybiphenyl 1,2-Dioxygenase, domain 1"/>
    <property type="match status" value="1"/>
</dbReference>
<dbReference type="InterPro" id="IPR037523">
    <property type="entry name" value="VOC_core"/>
</dbReference>
<evidence type="ECO:0000313" key="3">
    <source>
        <dbReference type="Proteomes" id="UP000036045"/>
    </source>
</evidence>
<evidence type="ECO:0000313" key="2">
    <source>
        <dbReference type="EMBL" id="KLV27122.1"/>
    </source>
</evidence>
<feature type="domain" description="VOC" evidence="1">
    <location>
        <begin position="2"/>
        <end position="117"/>
    </location>
</feature>
<dbReference type="InterPro" id="IPR040553">
    <property type="entry name" value="TxDE"/>
</dbReference>